<dbReference type="InterPro" id="IPR036116">
    <property type="entry name" value="FN3_sf"/>
</dbReference>
<gene>
    <name evidence="5" type="ORF">HGK34_00235</name>
</gene>
<dbReference type="PANTHER" id="PTHR31778">
    <property type="entry name" value="BUD SITE SELECTION PROTEIN RAX2"/>
    <property type="match status" value="1"/>
</dbReference>
<dbReference type="InterPro" id="IPR011044">
    <property type="entry name" value="Quino_amine_DH_bsu"/>
</dbReference>
<proteinExistence type="predicted"/>
<dbReference type="PANTHER" id="PTHR31778:SF2">
    <property type="entry name" value="BUD SITE SELECTION PROTEIN RAX2"/>
    <property type="match status" value="1"/>
</dbReference>
<dbReference type="InterPro" id="IPR003961">
    <property type="entry name" value="FN3_dom"/>
</dbReference>
<keyword evidence="6" id="KW-1185">Reference proteome</keyword>
<reference evidence="5 6" key="1">
    <citation type="journal article" date="2021" name="Arch. Microbiol.">
        <title>Myceligenerans indicum sp. nov., an actinobacterium isolated from mangrove sediment of Sundarbans, India.</title>
        <authorList>
            <person name="Asha K."/>
            <person name="Bhadury P."/>
        </authorList>
    </citation>
    <scope>NUCLEOTIDE SEQUENCE [LARGE SCALE GENOMIC DNA]</scope>
    <source>
        <strain evidence="5 6">I2</strain>
    </source>
</reference>
<accession>A0ABS1LEM0</accession>
<dbReference type="SUPFAM" id="SSF49265">
    <property type="entry name" value="Fibronectin type III"/>
    <property type="match status" value="1"/>
</dbReference>
<protein>
    <recommendedName>
        <fullName evidence="4">Fibronectin type-III domain-containing protein</fullName>
    </recommendedName>
</protein>
<feature type="signal peptide" evidence="3">
    <location>
        <begin position="1"/>
        <end position="27"/>
    </location>
</feature>
<evidence type="ECO:0000256" key="1">
    <source>
        <dbReference type="ARBA" id="ARBA00023295"/>
    </source>
</evidence>
<evidence type="ECO:0000313" key="5">
    <source>
        <dbReference type="EMBL" id="MBL0884720.1"/>
    </source>
</evidence>
<dbReference type="Proteomes" id="UP000675409">
    <property type="component" value="Unassembled WGS sequence"/>
</dbReference>
<dbReference type="Gene3D" id="2.60.40.10">
    <property type="entry name" value="Immunoglobulins"/>
    <property type="match status" value="1"/>
</dbReference>
<evidence type="ECO:0000313" key="6">
    <source>
        <dbReference type="Proteomes" id="UP000675409"/>
    </source>
</evidence>
<dbReference type="PROSITE" id="PS50853">
    <property type="entry name" value="FN3"/>
    <property type="match status" value="1"/>
</dbReference>
<keyword evidence="2" id="KW-0119">Carbohydrate metabolism</keyword>
<dbReference type="SUPFAM" id="SSF50969">
    <property type="entry name" value="YVTN repeat-like/Quinoprotein amine dehydrogenase"/>
    <property type="match status" value="1"/>
</dbReference>
<feature type="chain" id="PRO_5046148622" description="Fibronectin type-III domain-containing protein" evidence="3">
    <location>
        <begin position="28"/>
        <end position="578"/>
    </location>
</feature>
<organism evidence="5 6">
    <name type="scientific">Myceligenerans indicum</name>
    <dbReference type="NCBI Taxonomy" id="2593663"/>
    <lineage>
        <taxon>Bacteria</taxon>
        <taxon>Bacillati</taxon>
        <taxon>Actinomycetota</taxon>
        <taxon>Actinomycetes</taxon>
        <taxon>Micrococcales</taxon>
        <taxon>Promicromonosporaceae</taxon>
        <taxon>Myceligenerans</taxon>
    </lineage>
</organism>
<dbReference type="RefSeq" id="WP_201844556.1">
    <property type="nucleotide sequence ID" value="NZ_JABBYC010000001.1"/>
</dbReference>
<evidence type="ECO:0000256" key="3">
    <source>
        <dbReference type="SAM" id="SignalP"/>
    </source>
</evidence>
<comment type="caution">
    <text evidence="5">The sequence shown here is derived from an EMBL/GenBank/DDBJ whole genome shotgun (WGS) entry which is preliminary data.</text>
</comment>
<keyword evidence="3" id="KW-0732">Signal</keyword>
<feature type="domain" description="Fibronectin type-III" evidence="4">
    <location>
        <begin position="481"/>
        <end position="578"/>
    </location>
</feature>
<dbReference type="EMBL" id="JABBYC010000001">
    <property type="protein sequence ID" value="MBL0884720.1"/>
    <property type="molecule type" value="Genomic_DNA"/>
</dbReference>
<dbReference type="InterPro" id="IPR013783">
    <property type="entry name" value="Ig-like_fold"/>
</dbReference>
<keyword evidence="1" id="KW-0378">Hydrolase</keyword>
<keyword evidence="2" id="KW-0624">Polysaccharide degradation</keyword>
<name>A0ABS1LEM0_9MICO</name>
<sequence length="578" mass="60916">MRIAPTALAAVAAGVLAVMSVGVGASAAADTDDDTISSSLVGLGSVLDGLVSPSRSMRDQGLAVAAAQAAPVSSDALPTVQIDGVVWAQVVVGDVVYVGGDFTSARPAGAARGTQEVPRTNLLAYDLDSGELIDGWAPQVNGEVRDLAASPDGNRLYIAGRFTSVDGATRYRAAAFNTGTGALTGFRPSVNALVNAIDVAGDDVYLGGTFTSVNNKERVRVAAVDAASGATTRPFQARVADHSVQDLILSPDGDQVVISGNFTSVNRSQNPGYGLARLDATTGEMLPLPLNDVVRNAGTYAAVLSLATDDDYLYGTAYHWSKKGSTEGSFAADWDTGRLVWLEDCHGDTYSIVPFRGAIFTASHKHDCATSGAFPETEPQTFHRGTATTRTVEGENVADDEHGYPDSPGTPRPELLNWFPDFTPGTYTGQGQGPWSVTAAGDYLLYGGEFTSVNNHPQQGLVRFAVRDVAANADGPRLGGAKFPLTLRSPRSGTVEATWPSNYDRDDLTLTYSLYRGTTSDAAISVQQRSGSFWEGGTMSFTDTEAEPGTTQRYIVVARDPWGNEAWSRWSDVAVSGR</sequence>
<evidence type="ECO:0000256" key="2">
    <source>
        <dbReference type="ARBA" id="ARBA00023326"/>
    </source>
</evidence>
<keyword evidence="1" id="KW-0326">Glycosidase</keyword>
<evidence type="ECO:0000259" key="4">
    <source>
        <dbReference type="PROSITE" id="PS50853"/>
    </source>
</evidence>